<evidence type="ECO:0000256" key="3">
    <source>
        <dbReference type="ARBA" id="ARBA00023163"/>
    </source>
</evidence>
<dbReference type="SUPFAM" id="SSF46689">
    <property type="entry name" value="Homeodomain-like"/>
    <property type="match status" value="2"/>
</dbReference>
<proteinExistence type="predicted"/>
<keyword evidence="3" id="KW-0804">Transcription</keyword>
<name>A0A6S6R4H0_9FIRM</name>
<dbReference type="EMBL" id="AP023367">
    <property type="protein sequence ID" value="BCJ93958.1"/>
    <property type="molecule type" value="Genomic_DNA"/>
</dbReference>
<dbReference type="Pfam" id="PF02311">
    <property type="entry name" value="AraC_binding"/>
    <property type="match status" value="1"/>
</dbReference>
<dbReference type="RefSeq" id="WP_184093576.1">
    <property type="nucleotide sequence ID" value="NZ_AP023367.1"/>
</dbReference>
<dbReference type="InterPro" id="IPR018060">
    <property type="entry name" value="HTH_AraC"/>
</dbReference>
<dbReference type="Gene3D" id="2.60.120.10">
    <property type="entry name" value="Jelly Rolls"/>
    <property type="match status" value="1"/>
</dbReference>
<keyword evidence="1" id="KW-0805">Transcription regulation</keyword>
<evidence type="ECO:0000313" key="5">
    <source>
        <dbReference type="Proteomes" id="UP000515561"/>
    </source>
</evidence>
<dbReference type="InterPro" id="IPR003313">
    <property type="entry name" value="AraC-bd"/>
</dbReference>
<reference evidence="4 5" key="1">
    <citation type="journal article" date="2016" name="Int. J. Syst. Evol. Microbiol.">
        <title>Descriptions of Anaerotaenia torta gen. nov., sp. nov. and Anaerocolumna cellulosilytica gen. nov., sp. nov. isolated from a methanogenic reactor of cattle waste.</title>
        <authorList>
            <person name="Uek A."/>
            <person name="Ohtaki Y."/>
            <person name="Kaku N."/>
            <person name="Ueki K."/>
        </authorList>
    </citation>
    <scope>NUCLEOTIDE SEQUENCE [LARGE SCALE GENOMIC DNA]</scope>
    <source>
        <strain evidence="4 5">SN021</strain>
    </source>
</reference>
<dbReference type="InterPro" id="IPR018062">
    <property type="entry name" value="HTH_AraC-typ_CS"/>
</dbReference>
<dbReference type="InterPro" id="IPR009057">
    <property type="entry name" value="Homeodomain-like_sf"/>
</dbReference>
<protein>
    <submittedName>
        <fullName evidence="4">Uncharacterized protein</fullName>
    </submittedName>
</protein>
<dbReference type="PROSITE" id="PS00041">
    <property type="entry name" value="HTH_ARAC_FAMILY_1"/>
    <property type="match status" value="1"/>
</dbReference>
<dbReference type="SUPFAM" id="SSF51215">
    <property type="entry name" value="Regulatory protein AraC"/>
    <property type="match status" value="1"/>
</dbReference>
<dbReference type="GO" id="GO:0003700">
    <property type="term" value="F:DNA-binding transcription factor activity"/>
    <property type="evidence" value="ECO:0007669"/>
    <property type="project" value="InterPro"/>
</dbReference>
<accession>A0A6S6R4H0</accession>
<dbReference type="KEGG" id="acel:acsn021_15270"/>
<evidence type="ECO:0000256" key="2">
    <source>
        <dbReference type="ARBA" id="ARBA00023125"/>
    </source>
</evidence>
<dbReference type="GO" id="GO:0043565">
    <property type="term" value="F:sequence-specific DNA binding"/>
    <property type="evidence" value="ECO:0007669"/>
    <property type="project" value="InterPro"/>
</dbReference>
<keyword evidence="5" id="KW-1185">Reference proteome</keyword>
<dbReference type="Pfam" id="PF12833">
    <property type="entry name" value="HTH_18"/>
    <property type="match status" value="1"/>
</dbReference>
<dbReference type="Proteomes" id="UP000515561">
    <property type="component" value="Chromosome"/>
</dbReference>
<gene>
    <name evidence="4" type="ORF">acsn021_15270</name>
</gene>
<keyword evidence="2" id="KW-0238">DNA-binding</keyword>
<evidence type="ECO:0000256" key="1">
    <source>
        <dbReference type="ARBA" id="ARBA00023015"/>
    </source>
</evidence>
<dbReference type="SMART" id="SM00342">
    <property type="entry name" value="HTH_ARAC"/>
    <property type="match status" value="1"/>
</dbReference>
<dbReference type="PANTHER" id="PTHR43280">
    <property type="entry name" value="ARAC-FAMILY TRANSCRIPTIONAL REGULATOR"/>
    <property type="match status" value="1"/>
</dbReference>
<evidence type="ECO:0000313" key="4">
    <source>
        <dbReference type="EMBL" id="BCJ93958.1"/>
    </source>
</evidence>
<dbReference type="Gene3D" id="1.10.10.60">
    <property type="entry name" value="Homeodomain-like"/>
    <property type="match status" value="2"/>
</dbReference>
<dbReference type="AlphaFoldDB" id="A0A6S6R4H0"/>
<dbReference type="InterPro" id="IPR037923">
    <property type="entry name" value="HTH-like"/>
</dbReference>
<dbReference type="InterPro" id="IPR014710">
    <property type="entry name" value="RmlC-like_jellyroll"/>
</dbReference>
<organism evidence="4 5">
    <name type="scientific">Anaerocolumna cellulosilytica</name>
    <dbReference type="NCBI Taxonomy" id="433286"/>
    <lineage>
        <taxon>Bacteria</taxon>
        <taxon>Bacillati</taxon>
        <taxon>Bacillota</taxon>
        <taxon>Clostridia</taxon>
        <taxon>Lachnospirales</taxon>
        <taxon>Lachnospiraceae</taxon>
        <taxon>Anaerocolumna</taxon>
    </lineage>
</organism>
<dbReference type="PANTHER" id="PTHR43280:SF28">
    <property type="entry name" value="HTH-TYPE TRANSCRIPTIONAL ACTIVATOR RHAS"/>
    <property type="match status" value="1"/>
</dbReference>
<dbReference type="PROSITE" id="PS01124">
    <property type="entry name" value="HTH_ARAC_FAMILY_2"/>
    <property type="match status" value="1"/>
</dbReference>
<sequence>MSKRNFVLNNFADIFSVSRKKQANHIMPYSHFHSSYEAYYLLEGERQFFIKDRTIVIKAGDLIIIQPDVLHKTANGNYPEHEKIILNFKEEFIPAFRGDLFKKLYSAFDEDYLVIHFTLQYKIQVEDMLQRIVQEAREKKGAYEIYIQSLVLQLLILSSRYLEEHIMEPLEYLNPMHERISEIVRYINKHYKKELSLPYLADKFFVSPYYLSHAFKEVTGFTFVEYVNSVRIKEAKKLLEETNLKVYFIAAKVGYGSITHFGRVFKEITGHAPLYYRKKK</sequence>